<dbReference type="InterPro" id="IPR014349">
    <property type="entry name" value="Rieske_Fe-S_prot"/>
</dbReference>
<dbReference type="PRINTS" id="PR00162">
    <property type="entry name" value="RIESKE"/>
</dbReference>
<gene>
    <name evidence="10" type="ORF">U7230_10025</name>
</gene>
<dbReference type="PANTHER" id="PTHR10134">
    <property type="entry name" value="CYTOCHROME B-C1 COMPLEX SUBUNIT RIESKE, MITOCHONDRIAL"/>
    <property type="match status" value="1"/>
</dbReference>
<keyword evidence="8" id="KW-1133">Transmembrane helix</keyword>
<evidence type="ECO:0000256" key="8">
    <source>
        <dbReference type="SAM" id="Phobius"/>
    </source>
</evidence>
<keyword evidence="11" id="KW-1185">Reference proteome</keyword>
<dbReference type="InterPro" id="IPR005805">
    <property type="entry name" value="Rieske_Fe-S_prot_C"/>
</dbReference>
<keyword evidence="8" id="KW-0472">Membrane</keyword>
<name>A0ABZ1BUV7_9FIRM</name>
<organism evidence="10 11">
    <name type="scientific">Carboxydichorda subterranea</name>
    <dbReference type="NCBI Taxonomy" id="3109565"/>
    <lineage>
        <taxon>Bacteria</taxon>
        <taxon>Bacillati</taxon>
        <taxon>Bacillota</taxon>
        <taxon>Limnochordia</taxon>
        <taxon>Limnochordales</taxon>
        <taxon>Geochordaceae</taxon>
        <taxon>Carboxydichorda</taxon>
    </lineage>
</organism>
<evidence type="ECO:0000313" key="11">
    <source>
        <dbReference type="Proteomes" id="UP001332192"/>
    </source>
</evidence>
<dbReference type="Proteomes" id="UP001332192">
    <property type="component" value="Chromosome"/>
</dbReference>
<evidence type="ECO:0000256" key="3">
    <source>
        <dbReference type="ARBA" id="ARBA00023004"/>
    </source>
</evidence>
<feature type="transmembrane region" description="Helical" evidence="8">
    <location>
        <begin position="49"/>
        <end position="71"/>
    </location>
</feature>
<sequence length="192" mass="21275">MATEEQPARKAKASADGREAGAPGAARRSLPPVERVESPEVKRRIFMRWVMWGSAFLFFAQSAAASLAMFWPRKVVGFGTKMDVGPVSAFPVNSVTKFAQGKFWLSRTPQGAIALYWRCTHLGCTVPWREDEQLFHCPCHGSIYERNGQNIAGPAPRPLDYMTVEVVNGHLVVNTGEIHERAVALPQHMTPV</sequence>
<evidence type="ECO:0000256" key="1">
    <source>
        <dbReference type="ARBA" id="ARBA00022714"/>
    </source>
</evidence>
<evidence type="ECO:0000256" key="5">
    <source>
        <dbReference type="ARBA" id="ARBA00023157"/>
    </source>
</evidence>
<dbReference type="InterPro" id="IPR036922">
    <property type="entry name" value="Rieske_2Fe-2S_sf"/>
</dbReference>
<dbReference type="PROSITE" id="PS51296">
    <property type="entry name" value="RIESKE"/>
    <property type="match status" value="1"/>
</dbReference>
<dbReference type="EMBL" id="CP141615">
    <property type="protein sequence ID" value="WRP16433.1"/>
    <property type="molecule type" value="Genomic_DNA"/>
</dbReference>
<feature type="region of interest" description="Disordered" evidence="7">
    <location>
        <begin position="1"/>
        <end position="33"/>
    </location>
</feature>
<reference evidence="10 11" key="1">
    <citation type="journal article" date="2024" name="Front. Microbiol.">
        <title>Novel thermophilic genera Geochorda gen. nov. and Carboxydochorda gen. nov. from the deep terrestrial subsurface reveal the ecophysiological diversity in the class Limnochordia.</title>
        <authorList>
            <person name="Karnachuk O.V."/>
            <person name="Lukina A.P."/>
            <person name="Avakyan M.R."/>
            <person name="Kadnikov V.V."/>
            <person name="Begmatov S."/>
            <person name="Beletsky A.V."/>
            <person name="Vlasova K.G."/>
            <person name="Novikov A.A."/>
            <person name="Shcherbakova V.A."/>
            <person name="Mardanov A.V."/>
            <person name="Ravin N.V."/>
        </authorList>
    </citation>
    <scope>NUCLEOTIDE SEQUENCE [LARGE SCALE GENOMIC DNA]</scope>
    <source>
        <strain evidence="10 11">L945</strain>
    </source>
</reference>
<keyword evidence="4" id="KW-0411">Iron-sulfur</keyword>
<keyword evidence="5" id="KW-1015">Disulfide bond</keyword>
<dbReference type="InterPro" id="IPR017941">
    <property type="entry name" value="Rieske_2Fe-2S"/>
</dbReference>
<dbReference type="SUPFAM" id="SSF50022">
    <property type="entry name" value="ISP domain"/>
    <property type="match status" value="1"/>
</dbReference>
<evidence type="ECO:0000259" key="9">
    <source>
        <dbReference type="PROSITE" id="PS51296"/>
    </source>
</evidence>
<keyword evidence="8" id="KW-0812">Transmembrane</keyword>
<dbReference type="Gene3D" id="2.102.10.10">
    <property type="entry name" value="Rieske [2Fe-2S] iron-sulphur domain"/>
    <property type="match status" value="1"/>
</dbReference>
<accession>A0ABZ1BUV7</accession>
<evidence type="ECO:0000256" key="4">
    <source>
        <dbReference type="ARBA" id="ARBA00023014"/>
    </source>
</evidence>
<dbReference type="RefSeq" id="WP_324715706.1">
    <property type="nucleotide sequence ID" value="NZ_CP141615.1"/>
</dbReference>
<proteinExistence type="predicted"/>
<keyword evidence="3" id="KW-0408">Iron</keyword>
<comment type="cofactor">
    <cofactor evidence="6">
        <name>[2Fe-2S] cluster</name>
        <dbReference type="ChEBI" id="CHEBI:190135"/>
    </cofactor>
</comment>
<keyword evidence="2" id="KW-0479">Metal-binding</keyword>
<evidence type="ECO:0000256" key="7">
    <source>
        <dbReference type="SAM" id="MobiDB-lite"/>
    </source>
</evidence>
<evidence type="ECO:0000313" key="10">
    <source>
        <dbReference type="EMBL" id="WRP16433.1"/>
    </source>
</evidence>
<keyword evidence="1" id="KW-0001">2Fe-2S</keyword>
<feature type="domain" description="Rieske" evidence="9">
    <location>
        <begin position="82"/>
        <end position="173"/>
    </location>
</feature>
<evidence type="ECO:0000256" key="6">
    <source>
        <dbReference type="ARBA" id="ARBA00034078"/>
    </source>
</evidence>
<evidence type="ECO:0000256" key="2">
    <source>
        <dbReference type="ARBA" id="ARBA00022723"/>
    </source>
</evidence>
<protein>
    <submittedName>
        <fullName evidence="10">Rieske 2Fe-2S domain-containing protein</fullName>
    </submittedName>
</protein>
<dbReference type="Pfam" id="PF00355">
    <property type="entry name" value="Rieske"/>
    <property type="match status" value="1"/>
</dbReference>